<comment type="caution">
    <text evidence="5">The sequence shown here is derived from an EMBL/GenBank/DDBJ whole genome shotgun (WGS) entry which is preliminary data.</text>
</comment>
<dbReference type="EC" id="2.7.11.1" evidence="1"/>
<feature type="domain" description="Fungal-type protein kinase" evidence="4">
    <location>
        <begin position="205"/>
        <end position="296"/>
    </location>
</feature>
<feature type="domain" description="Fungal-type protein kinase" evidence="4">
    <location>
        <begin position="362"/>
        <end position="421"/>
    </location>
</feature>
<evidence type="ECO:0000256" key="2">
    <source>
        <dbReference type="ARBA" id="ARBA00047899"/>
    </source>
</evidence>
<evidence type="ECO:0000256" key="3">
    <source>
        <dbReference type="ARBA" id="ARBA00048679"/>
    </source>
</evidence>
<dbReference type="GO" id="GO:0004674">
    <property type="term" value="F:protein serine/threonine kinase activity"/>
    <property type="evidence" value="ECO:0007669"/>
    <property type="project" value="UniProtKB-EC"/>
</dbReference>
<evidence type="ECO:0000313" key="6">
    <source>
        <dbReference type="Proteomes" id="UP001275084"/>
    </source>
</evidence>
<accession>A0AAJ0HEL5</accession>
<protein>
    <recommendedName>
        <fullName evidence="1">non-specific serine/threonine protein kinase</fullName>
        <ecNumber evidence="1">2.7.11.1</ecNumber>
    </recommendedName>
</protein>
<proteinExistence type="predicted"/>
<dbReference type="EMBL" id="JAUIQD010000005">
    <property type="protein sequence ID" value="KAK3349171.1"/>
    <property type="molecule type" value="Genomic_DNA"/>
</dbReference>
<organism evidence="5 6">
    <name type="scientific">Lasiosphaeria hispida</name>
    <dbReference type="NCBI Taxonomy" id="260671"/>
    <lineage>
        <taxon>Eukaryota</taxon>
        <taxon>Fungi</taxon>
        <taxon>Dikarya</taxon>
        <taxon>Ascomycota</taxon>
        <taxon>Pezizomycotina</taxon>
        <taxon>Sordariomycetes</taxon>
        <taxon>Sordariomycetidae</taxon>
        <taxon>Sordariales</taxon>
        <taxon>Lasiosphaeriaceae</taxon>
        <taxon>Lasiosphaeria</taxon>
    </lineage>
</organism>
<name>A0AAJ0HEL5_9PEZI</name>
<dbReference type="SUPFAM" id="SSF56112">
    <property type="entry name" value="Protein kinase-like (PK-like)"/>
    <property type="match status" value="1"/>
</dbReference>
<keyword evidence="6" id="KW-1185">Reference proteome</keyword>
<evidence type="ECO:0000256" key="1">
    <source>
        <dbReference type="ARBA" id="ARBA00012513"/>
    </source>
</evidence>
<comment type="catalytic activity">
    <reaction evidence="2">
        <text>L-threonyl-[protein] + ATP = O-phospho-L-threonyl-[protein] + ADP + H(+)</text>
        <dbReference type="Rhea" id="RHEA:46608"/>
        <dbReference type="Rhea" id="RHEA-COMP:11060"/>
        <dbReference type="Rhea" id="RHEA-COMP:11605"/>
        <dbReference type="ChEBI" id="CHEBI:15378"/>
        <dbReference type="ChEBI" id="CHEBI:30013"/>
        <dbReference type="ChEBI" id="CHEBI:30616"/>
        <dbReference type="ChEBI" id="CHEBI:61977"/>
        <dbReference type="ChEBI" id="CHEBI:456216"/>
        <dbReference type="EC" id="2.7.11.1"/>
    </reaction>
</comment>
<dbReference type="Proteomes" id="UP001275084">
    <property type="component" value="Unassembled WGS sequence"/>
</dbReference>
<dbReference type="PROSITE" id="PS00109">
    <property type="entry name" value="PROTEIN_KINASE_TYR"/>
    <property type="match status" value="1"/>
</dbReference>
<dbReference type="PANTHER" id="PTHR38248:SF2">
    <property type="entry name" value="FUNK1 11"/>
    <property type="match status" value="1"/>
</dbReference>
<dbReference type="PANTHER" id="PTHR38248">
    <property type="entry name" value="FUNK1 6"/>
    <property type="match status" value="1"/>
</dbReference>
<dbReference type="InterPro" id="IPR040976">
    <property type="entry name" value="Pkinase_fungal"/>
</dbReference>
<comment type="catalytic activity">
    <reaction evidence="3">
        <text>L-seryl-[protein] + ATP = O-phospho-L-seryl-[protein] + ADP + H(+)</text>
        <dbReference type="Rhea" id="RHEA:17989"/>
        <dbReference type="Rhea" id="RHEA-COMP:9863"/>
        <dbReference type="Rhea" id="RHEA-COMP:11604"/>
        <dbReference type="ChEBI" id="CHEBI:15378"/>
        <dbReference type="ChEBI" id="CHEBI:29999"/>
        <dbReference type="ChEBI" id="CHEBI:30616"/>
        <dbReference type="ChEBI" id="CHEBI:83421"/>
        <dbReference type="ChEBI" id="CHEBI:456216"/>
        <dbReference type="EC" id="2.7.11.1"/>
    </reaction>
</comment>
<reference evidence="5" key="1">
    <citation type="journal article" date="2023" name="Mol. Phylogenet. Evol.">
        <title>Genome-scale phylogeny and comparative genomics of the fungal order Sordariales.</title>
        <authorList>
            <person name="Hensen N."/>
            <person name="Bonometti L."/>
            <person name="Westerberg I."/>
            <person name="Brannstrom I.O."/>
            <person name="Guillou S."/>
            <person name="Cros-Aarteil S."/>
            <person name="Calhoun S."/>
            <person name="Haridas S."/>
            <person name="Kuo A."/>
            <person name="Mondo S."/>
            <person name="Pangilinan J."/>
            <person name="Riley R."/>
            <person name="LaButti K."/>
            <person name="Andreopoulos B."/>
            <person name="Lipzen A."/>
            <person name="Chen C."/>
            <person name="Yan M."/>
            <person name="Daum C."/>
            <person name="Ng V."/>
            <person name="Clum A."/>
            <person name="Steindorff A."/>
            <person name="Ohm R.A."/>
            <person name="Martin F."/>
            <person name="Silar P."/>
            <person name="Natvig D.O."/>
            <person name="Lalanne C."/>
            <person name="Gautier V."/>
            <person name="Ament-Velasquez S.L."/>
            <person name="Kruys A."/>
            <person name="Hutchinson M.I."/>
            <person name="Powell A.J."/>
            <person name="Barry K."/>
            <person name="Miller A.N."/>
            <person name="Grigoriev I.V."/>
            <person name="Debuchy R."/>
            <person name="Gladieux P."/>
            <person name="Hiltunen Thoren M."/>
            <person name="Johannesson H."/>
        </authorList>
    </citation>
    <scope>NUCLEOTIDE SEQUENCE</scope>
    <source>
        <strain evidence="5">CBS 955.72</strain>
    </source>
</reference>
<dbReference type="AlphaFoldDB" id="A0AAJ0HEL5"/>
<dbReference type="InterPro" id="IPR011009">
    <property type="entry name" value="Kinase-like_dom_sf"/>
</dbReference>
<dbReference type="Pfam" id="PF17667">
    <property type="entry name" value="Pkinase_fungal"/>
    <property type="match status" value="2"/>
</dbReference>
<evidence type="ECO:0000259" key="4">
    <source>
        <dbReference type="Pfam" id="PF17667"/>
    </source>
</evidence>
<reference evidence="5" key="2">
    <citation type="submission" date="2023-06" db="EMBL/GenBank/DDBJ databases">
        <authorList>
            <consortium name="Lawrence Berkeley National Laboratory"/>
            <person name="Haridas S."/>
            <person name="Hensen N."/>
            <person name="Bonometti L."/>
            <person name="Westerberg I."/>
            <person name="Brannstrom I.O."/>
            <person name="Guillou S."/>
            <person name="Cros-Aarteil S."/>
            <person name="Calhoun S."/>
            <person name="Kuo A."/>
            <person name="Mondo S."/>
            <person name="Pangilinan J."/>
            <person name="Riley R."/>
            <person name="Labutti K."/>
            <person name="Andreopoulos B."/>
            <person name="Lipzen A."/>
            <person name="Chen C."/>
            <person name="Yanf M."/>
            <person name="Daum C."/>
            <person name="Ng V."/>
            <person name="Clum A."/>
            <person name="Steindorff A."/>
            <person name="Ohm R."/>
            <person name="Martin F."/>
            <person name="Silar P."/>
            <person name="Natvig D."/>
            <person name="Lalanne C."/>
            <person name="Gautier V."/>
            <person name="Ament-Velasquez S.L."/>
            <person name="Kruys A."/>
            <person name="Hutchinson M.I."/>
            <person name="Powell A.J."/>
            <person name="Barry K."/>
            <person name="Miller A.N."/>
            <person name="Grigoriev I.V."/>
            <person name="Debuchy R."/>
            <person name="Gladieux P."/>
            <person name="Thoren M.H."/>
            <person name="Johannesson H."/>
        </authorList>
    </citation>
    <scope>NUCLEOTIDE SEQUENCE</scope>
    <source>
        <strain evidence="5">CBS 955.72</strain>
    </source>
</reference>
<evidence type="ECO:0000313" key="5">
    <source>
        <dbReference type="EMBL" id="KAK3349171.1"/>
    </source>
</evidence>
<gene>
    <name evidence="5" type="ORF">B0T25DRAFT_609811</name>
</gene>
<sequence length="499" mass="56846">MREYYWSIRWAEWLGGSCCGGENPIGNGLDASCALFNLICKGMHISCTLDALEQLGRDGKAETITFLYASCLLCSSGSGKNLFMTSSLLRLNSAVNSNDFDLNSIKPLLRSVIASDNDALIWKEVYNMVTEPTPLPQPIAPSLQQTLWLHNTGSFANSSEYCQDVDRVLGDELGVIDVNQDDVLSWFAELTQPNKLIRGLTMECVDRPQDTCCFVLGFTICGSFMRIWEFDWLGGLASEQFDINEDGLWFVMVLGFLWMNEEELGFDLTFIMANGQWFIKIEWNGLKECLIIDKYLECGEEGVLLYEVTSKGIINITRHYYHEMVPDTWNGWQCLKQCHNSSVATGKKWSSSQVSTPLPYRHESLCKAGILHRDISINNLLINKDTNNPSWPLLLINLDLTIKMEVGILGAKEKTGIRAFIVLFWICIYCKGPVETRVIKEFDKWNYMDTIGLVKEKKGKVSYKGDFIKSTKKNFTFYYQPLIPWVNQLCKAMFLNDRR</sequence>
<dbReference type="InterPro" id="IPR008266">
    <property type="entry name" value="Tyr_kinase_AS"/>
</dbReference>